<sequence length="407" mass="46215">MPYTKRTSVDAVYRSSHVHRHKSGHHRNVEKSNVTVHAVIPTYGNKQSKQTQRQEITQALDLSLTQRTLSDLAPHERPLTGPGECIVCLETFPPSSFPDRAISSICDHTSPERHQQRVCRGCLAQHLDAQLNNSGPDRLTCPICLAALAHTEIKQWASPATFVRYDSLQARTAISSDPNFIWCCNPTCGAGQLHVSGAESPIVICHACGARTCFNHPNAIWHEGFTCYEFDHPEVAEERRRQEATETEALVQAQQEENDRIREQVQRDRRLAMELQEEDGQQEGSQLITNVAEIEKGQQTNEEEVLQQMEAGQRRVNEVTRTRAKNQEEEAAIERNRLQERAERRKEELQGEAEVSRTSKPCPGANCSYWIVKVDGCKHMTCSRCHHEWCWVCNQPWRNGHLNEACG</sequence>
<gene>
    <name evidence="14" type="ORF">C8Q69DRAFT_246604</name>
</gene>
<feature type="coiled-coil region" evidence="10">
    <location>
        <begin position="244"/>
        <end position="278"/>
    </location>
</feature>
<keyword evidence="3" id="KW-0808">Transferase</keyword>
<keyword evidence="5" id="KW-0677">Repeat</keyword>
<dbReference type="CDD" id="cd20335">
    <property type="entry name" value="BRcat_RBR"/>
    <property type="match status" value="1"/>
</dbReference>
<dbReference type="AlphaFoldDB" id="A0A443HX97"/>
<dbReference type="InterPro" id="IPR002867">
    <property type="entry name" value="IBR_dom"/>
</dbReference>
<dbReference type="EC" id="2.3.2.31" evidence="2"/>
<keyword evidence="10" id="KW-0175">Coiled coil</keyword>
<comment type="catalytic activity">
    <reaction evidence="1">
        <text>[E2 ubiquitin-conjugating enzyme]-S-ubiquitinyl-L-cysteine + [acceptor protein]-L-lysine = [E2 ubiquitin-conjugating enzyme]-L-cysteine + [acceptor protein]-N(6)-ubiquitinyl-L-lysine.</text>
        <dbReference type="EC" id="2.3.2.31"/>
    </reaction>
</comment>
<evidence type="ECO:0000256" key="9">
    <source>
        <dbReference type="PROSITE-ProRule" id="PRU00175"/>
    </source>
</evidence>
<dbReference type="PANTHER" id="PTHR11685">
    <property type="entry name" value="RBR FAMILY RING FINGER AND IBR DOMAIN-CONTAINING"/>
    <property type="match status" value="1"/>
</dbReference>
<dbReference type="InterPro" id="IPR044066">
    <property type="entry name" value="TRIAD_supradom"/>
</dbReference>
<feature type="region of interest" description="Disordered" evidence="11">
    <location>
        <begin position="336"/>
        <end position="357"/>
    </location>
</feature>
<dbReference type="CDD" id="cd20336">
    <property type="entry name" value="Rcat_RBR"/>
    <property type="match status" value="1"/>
</dbReference>
<proteinExistence type="predicted"/>
<dbReference type="SUPFAM" id="SSF57850">
    <property type="entry name" value="RING/U-box"/>
    <property type="match status" value="3"/>
</dbReference>
<dbReference type="GO" id="GO:0008270">
    <property type="term" value="F:zinc ion binding"/>
    <property type="evidence" value="ECO:0007669"/>
    <property type="project" value="UniProtKB-KW"/>
</dbReference>
<dbReference type="GeneID" id="39595827"/>
<keyword evidence="6 9" id="KW-0863">Zinc-finger</keyword>
<dbReference type="VEuPathDB" id="FungiDB:C8Q69DRAFT_246604"/>
<evidence type="ECO:0000256" key="8">
    <source>
        <dbReference type="ARBA" id="ARBA00022833"/>
    </source>
</evidence>
<dbReference type="Gene3D" id="3.30.40.10">
    <property type="entry name" value="Zinc/RING finger domain, C3HC4 (zinc finger)"/>
    <property type="match status" value="1"/>
</dbReference>
<dbReference type="PROSITE" id="PS50089">
    <property type="entry name" value="ZF_RING_2"/>
    <property type="match status" value="1"/>
</dbReference>
<comment type="caution">
    <text evidence="14">The sequence shown here is derived from an EMBL/GenBank/DDBJ whole genome shotgun (WGS) entry which is preliminary data.</text>
</comment>
<dbReference type="EMBL" id="RCNU01000004">
    <property type="protein sequence ID" value="RWQ96466.1"/>
    <property type="molecule type" value="Genomic_DNA"/>
</dbReference>
<dbReference type="InterPro" id="IPR031127">
    <property type="entry name" value="E3_UB_ligase_RBR"/>
</dbReference>
<evidence type="ECO:0000256" key="11">
    <source>
        <dbReference type="SAM" id="MobiDB-lite"/>
    </source>
</evidence>
<dbReference type="RefSeq" id="XP_028486111.1">
    <property type="nucleotide sequence ID" value="XM_028626550.1"/>
</dbReference>
<evidence type="ECO:0000313" key="14">
    <source>
        <dbReference type="EMBL" id="RWQ96466.1"/>
    </source>
</evidence>
<feature type="domain" description="RING-type" evidence="13">
    <location>
        <begin position="81"/>
        <end position="407"/>
    </location>
</feature>
<keyword evidence="4" id="KW-0479">Metal-binding</keyword>
<keyword evidence="7" id="KW-0833">Ubl conjugation pathway</keyword>
<dbReference type="InterPro" id="IPR013083">
    <property type="entry name" value="Znf_RING/FYVE/PHD"/>
</dbReference>
<evidence type="ECO:0000256" key="4">
    <source>
        <dbReference type="ARBA" id="ARBA00022723"/>
    </source>
</evidence>
<dbReference type="Pfam" id="PF01485">
    <property type="entry name" value="IBR"/>
    <property type="match status" value="2"/>
</dbReference>
<dbReference type="GO" id="GO:0016567">
    <property type="term" value="P:protein ubiquitination"/>
    <property type="evidence" value="ECO:0007669"/>
    <property type="project" value="InterPro"/>
</dbReference>
<evidence type="ECO:0000256" key="7">
    <source>
        <dbReference type="ARBA" id="ARBA00022786"/>
    </source>
</evidence>
<name>A0A443HX97_BYSSP</name>
<dbReference type="InterPro" id="IPR001841">
    <property type="entry name" value="Znf_RING"/>
</dbReference>
<keyword evidence="15" id="KW-1185">Reference proteome</keyword>
<evidence type="ECO:0000313" key="15">
    <source>
        <dbReference type="Proteomes" id="UP000283841"/>
    </source>
</evidence>
<evidence type="ECO:0000256" key="1">
    <source>
        <dbReference type="ARBA" id="ARBA00001798"/>
    </source>
</evidence>
<evidence type="ECO:0000256" key="2">
    <source>
        <dbReference type="ARBA" id="ARBA00012251"/>
    </source>
</evidence>
<evidence type="ECO:0000259" key="12">
    <source>
        <dbReference type="PROSITE" id="PS50089"/>
    </source>
</evidence>
<keyword evidence="8" id="KW-0862">Zinc</keyword>
<dbReference type="Gene3D" id="1.20.120.1750">
    <property type="match status" value="1"/>
</dbReference>
<dbReference type="STRING" id="264951.A0A443HX97"/>
<feature type="domain" description="RING-type" evidence="12">
    <location>
        <begin position="85"/>
        <end position="144"/>
    </location>
</feature>
<evidence type="ECO:0000256" key="10">
    <source>
        <dbReference type="SAM" id="Coils"/>
    </source>
</evidence>
<dbReference type="Proteomes" id="UP000283841">
    <property type="component" value="Unassembled WGS sequence"/>
</dbReference>
<evidence type="ECO:0000259" key="13">
    <source>
        <dbReference type="PROSITE" id="PS51873"/>
    </source>
</evidence>
<dbReference type="SMART" id="SM00647">
    <property type="entry name" value="IBR"/>
    <property type="match status" value="2"/>
</dbReference>
<evidence type="ECO:0000256" key="6">
    <source>
        <dbReference type="ARBA" id="ARBA00022771"/>
    </source>
</evidence>
<reference evidence="14 15" key="1">
    <citation type="journal article" date="2018" name="Front. Microbiol.">
        <title>Genomic and genetic insights into a cosmopolitan fungus, Paecilomyces variotii (Eurotiales).</title>
        <authorList>
            <person name="Urquhart A.S."/>
            <person name="Mondo S.J."/>
            <person name="Makela M.R."/>
            <person name="Hane J.K."/>
            <person name="Wiebenga A."/>
            <person name="He G."/>
            <person name="Mihaltcheva S."/>
            <person name="Pangilinan J."/>
            <person name="Lipzen A."/>
            <person name="Barry K."/>
            <person name="de Vries R.P."/>
            <person name="Grigoriev I.V."/>
            <person name="Idnurm A."/>
        </authorList>
    </citation>
    <scope>NUCLEOTIDE SEQUENCE [LARGE SCALE GENOMIC DNA]</scope>
    <source>
        <strain evidence="14 15">CBS 101075</strain>
    </source>
</reference>
<evidence type="ECO:0000256" key="3">
    <source>
        <dbReference type="ARBA" id="ARBA00022679"/>
    </source>
</evidence>
<dbReference type="PROSITE" id="PS51873">
    <property type="entry name" value="TRIAD"/>
    <property type="match status" value="1"/>
</dbReference>
<organism evidence="14 15">
    <name type="scientific">Byssochlamys spectabilis</name>
    <name type="common">Paecilomyces variotii</name>
    <dbReference type="NCBI Taxonomy" id="264951"/>
    <lineage>
        <taxon>Eukaryota</taxon>
        <taxon>Fungi</taxon>
        <taxon>Dikarya</taxon>
        <taxon>Ascomycota</taxon>
        <taxon>Pezizomycotina</taxon>
        <taxon>Eurotiomycetes</taxon>
        <taxon>Eurotiomycetidae</taxon>
        <taxon>Eurotiales</taxon>
        <taxon>Thermoascaceae</taxon>
        <taxon>Paecilomyces</taxon>
    </lineage>
</organism>
<accession>A0A443HX97</accession>
<dbReference type="GO" id="GO:0061630">
    <property type="term" value="F:ubiquitin protein ligase activity"/>
    <property type="evidence" value="ECO:0007669"/>
    <property type="project" value="UniProtKB-EC"/>
</dbReference>
<evidence type="ECO:0000256" key="5">
    <source>
        <dbReference type="ARBA" id="ARBA00022737"/>
    </source>
</evidence>
<protein>
    <recommendedName>
        <fullName evidence="2">RBR-type E3 ubiquitin transferase</fullName>
        <ecNumber evidence="2">2.3.2.31</ecNumber>
    </recommendedName>
</protein>